<sequence length="657" mass="72807">AFAPHQFRAGDIVGLQSPSSASGSGDSRREISGVIYRVRDRVITVAISDEIDIPDEWNERCAIKKLTNDVTYKRMIYALKDAKLYLANQMPPPHTVPEGWGVRHLNLMRTLLGRHEPSFSSETFENIQWMDPSLNGPQKEAIQFALRANELALIHGPPGTGKTHTLVELIRQLVLGMGKRVLVCGPSNLSVDNLVERLVRHKVPGVVRLGHPARLLPAIVDHSLDAVSRYSEDGQLVQDVRDEIDQTLAQLPKTKGWGARRQLYDSLKHLRKEYRERSTEAVRRIVANTRVALCTLNGAANREIQRVSFDVVIIDEASQCVEGESWIPLPKAPKLVLAGDHRQLPPTIKSQTAVSVVPIGSPTTAYRGSGAEVGADVRYDLPKKPQLDTTLFDRMLAMYGDKVTRMLTIQYRMHEAIMEYPSRTLYSSKLVAAPNVAGHVLADLEGVEDNENTRIPLVFYDTTDCGLTESVVEVAEPRKPKPGGGDQQQQATRAGGKKKKGKPTANSLSSLSSSSLLQSNLLSSKLNRGEADIVVKHVEELIGYGVNTSDIAVISPYNSQVDLLKSMLRTEYPEIEIGSVDGFQGREKEVVVLTLVRSNDKGEVGFLADYRRLNVAVTRARRHLCVIGDGWTLAHEPVFIKGFVEYLEENADLRYPD</sequence>
<evidence type="ECO:0000313" key="2">
    <source>
        <dbReference type="Proteomes" id="UP001145114"/>
    </source>
</evidence>
<feature type="non-terminal residue" evidence="1">
    <location>
        <position position="1"/>
    </location>
</feature>
<evidence type="ECO:0000313" key="1">
    <source>
        <dbReference type="EMBL" id="KAJ1673836.1"/>
    </source>
</evidence>
<accession>A0ACC1HBX9</accession>
<proteinExistence type="predicted"/>
<dbReference type="Proteomes" id="UP001145114">
    <property type="component" value="Unassembled WGS sequence"/>
</dbReference>
<keyword evidence="2" id="KW-1185">Reference proteome</keyword>
<name>A0ACC1HBX9_9FUNG</name>
<dbReference type="EMBL" id="JAMZIH010006517">
    <property type="protein sequence ID" value="KAJ1673836.1"/>
    <property type="molecule type" value="Genomic_DNA"/>
</dbReference>
<protein>
    <submittedName>
        <fullName evidence="1">Uncharacterized protein</fullName>
    </submittedName>
</protein>
<organism evidence="1 2">
    <name type="scientific">Spiromyces aspiralis</name>
    <dbReference type="NCBI Taxonomy" id="68401"/>
    <lineage>
        <taxon>Eukaryota</taxon>
        <taxon>Fungi</taxon>
        <taxon>Fungi incertae sedis</taxon>
        <taxon>Zoopagomycota</taxon>
        <taxon>Kickxellomycotina</taxon>
        <taxon>Kickxellomycetes</taxon>
        <taxon>Kickxellales</taxon>
        <taxon>Kickxellaceae</taxon>
        <taxon>Spiromyces</taxon>
    </lineage>
</organism>
<reference evidence="1" key="1">
    <citation type="submission" date="2022-06" db="EMBL/GenBank/DDBJ databases">
        <title>Phylogenomic reconstructions and comparative analyses of Kickxellomycotina fungi.</title>
        <authorList>
            <person name="Reynolds N.K."/>
            <person name="Stajich J.E."/>
            <person name="Barry K."/>
            <person name="Grigoriev I.V."/>
            <person name="Crous P."/>
            <person name="Smith M.E."/>
        </authorList>
    </citation>
    <scope>NUCLEOTIDE SEQUENCE</scope>
    <source>
        <strain evidence="1">RSA 2271</strain>
    </source>
</reference>
<comment type="caution">
    <text evidence="1">The sequence shown here is derived from an EMBL/GenBank/DDBJ whole genome shotgun (WGS) entry which is preliminary data.</text>
</comment>
<gene>
    <name evidence="1" type="ORF">EV182_004466</name>
</gene>